<dbReference type="Proteomes" id="UP000515913">
    <property type="component" value="Chromosome"/>
</dbReference>
<reference evidence="2 3" key="1">
    <citation type="submission" date="2020-08" db="EMBL/GenBank/DDBJ databases">
        <authorList>
            <person name="Liu C."/>
            <person name="Sun Q."/>
        </authorList>
    </citation>
    <scope>NUCLEOTIDE SEQUENCE [LARGE SCALE GENOMIC DNA]</scope>
    <source>
        <strain evidence="2 3">NSJ-57</strain>
    </source>
</reference>
<organism evidence="2 3">
    <name type="scientific">Fusobacterium hominis</name>
    <dbReference type="NCBI Taxonomy" id="2764326"/>
    <lineage>
        <taxon>Bacteria</taxon>
        <taxon>Fusobacteriati</taxon>
        <taxon>Fusobacteriota</taxon>
        <taxon>Fusobacteriia</taxon>
        <taxon>Fusobacteriales</taxon>
        <taxon>Fusobacteriaceae</taxon>
        <taxon>Fusobacterium</taxon>
    </lineage>
</organism>
<dbReference type="AlphaFoldDB" id="A0A7G9GUC9"/>
<sequence>MRIKKLYLLFIFIISLLLSNLYYSNLKPSLIFENDKSSNIVLLIDGQNYHGKEIISPVVSSNDNIIINAHFPYQGFSVFIFTLPVTIVLYILIKKYPFIDKYEFTSIVFRYRYRVILS</sequence>
<accession>A0A7G9GUC9</accession>
<feature type="transmembrane region" description="Helical" evidence="1">
    <location>
        <begin position="7"/>
        <end position="23"/>
    </location>
</feature>
<protein>
    <submittedName>
        <fullName evidence="2">Uncharacterized protein</fullName>
    </submittedName>
</protein>
<evidence type="ECO:0000313" key="2">
    <source>
        <dbReference type="EMBL" id="QNM14411.1"/>
    </source>
</evidence>
<name>A0A7G9GUC9_9FUSO</name>
<gene>
    <name evidence="2" type="ORF">H9Q81_05310</name>
</gene>
<dbReference type="KEGG" id="fho:H9Q81_05310"/>
<keyword evidence="1" id="KW-0812">Transmembrane</keyword>
<proteinExistence type="predicted"/>
<keyword evidence="3" id="KW-1185">Reference proteome</keyword>
<keyword evidence="1" id="KW-1133">Transmembrane helix</keyword>
<dbReference type="RefSeq" id="WP_101473967.1">
    <property type="nucleotide sequence ID" value="NZ_CP060637.1"/>
</dbReference>
<feature type="transmembrane region" description="Helical" evidence="1">
    <location>
        <begin position="71"/>
        <end position="93"/>
    </location>
</feature>
<keyword evidence="1" id="KW-0472">Membrane</keyword>
<evidence type="ECO:0000313" key="3">
    <source>
        <dbReference type="Proteomes" id="UP000515913"/>
    </source>
</evidence>
<dbReference type="EMBL" id="CP060637">
    <property type="protein sequence ID" value="QNM14411.1"/>
    <property type="molecule type" value="Genomic_DNA"/>
</dbReference>
<evidence type="ECO:0000256" key="1">
    <source>
        <dbReference type="SAM" id="Phobius"/>
    </source>
</evidence>